<feature type="compositionally biased region" description="Basic and acidic residues" evidence="1">
    <location>
        <begin position="18"/>
        <end position="32"/>
    </location>
</feature>
<keyword evidence="3" id="KW-1185">Reference proteome</keyword>
<organism evidence="2 3">
    <name type="scientific">Rangifer tarandus platyrhynchus</name>
    <name type="common">Svalbard reindeer</name>
    <dbReference type="NCBI Taxonomy" id="3082113"/>
    <lineage>
        <taxon>Eukaryota</taxon>
        <taxon>Metazoa</taxon>
        <taxon>Chordata</taxon>
        <taxon>Craniata</taxon>
        <taxon>Vertebrata</taxon>
        <taxon>Euteleostomi</taxon>
        <taxon>Mammalia</taxon>
        <taxon>Eutheria</taxon>
        <taxon>Laurasiatheria</taxon>
        <taxon>Artiodactyla</taxon>
        <taxon>Ruminantia</taxon>
        <taxon>Pecora</taxon>
        <taxon>Cervidae</taxon>
        <taxon>Odocoileinae</taxon>
        <taxon>Rangifer</taxon>
    </lineage>
</organism>
<sequence length="117" mass="12888">MGCLFGVAVSSFFSQPRDPPETLHTRSADEHATGGCRESTAYELDQPWLLPVMVLSHFQSRPVTPWTVARQAPLSVGFSRQEYWSGLPCPPPGDLPDPGIKLSSLTVSCIGRWVLYN</sequence>
<evidence type="ECO:0000313" key="2">
    <source>
        <dbReference type="EMBL" id="CAI9178134.1"/>
    </source>
</evidence>
<protein>
    <submittedName>
        <fullName evidence="2">Uncharacterized protein</fullName>
    </submittedName>
</protein>
<gene>
    <name evidence="2" type="ORF">MRATA1EN1_LOCUS27096</name>
</gene>
<name>A0ABN8ZWJ5_RANTA</name>
<evidence type="ECO:0000256" key="1">
    <source>
        <dbReference type="SAM" id="MobiDB-lite"/>
    </source>
</evidence>
<feature type="region of interest" description="Disordered" evidence="1">
    <location>
        <begin position="15"/>
        <end position="36"/>
    </location>
</feature>
<reference evidence="2" key="1">
    <citation type="submission" date="2023-04" db="EMBL/GenBank/DDBJ databases">
        <authorList>
            <consortium name="ELIXIR-Norway"/>
        </authorList>
    </citation>
    <scope>NUCLEOTIDE SEQUENCE [LARGE SCALE GENOMIC DNA]</scope>
</reference>
<evidence type="ECO:0000313" key="3">
    <source>
        <dbReference type="Proteomes" id="UP001176941"/>
    </source>
</evidence>
<dbReference type="Proteomes" id="UP001176941">
    <property type="component" value="Chromosome 7"/>
</dbReference>
<dbReference type="EMBL" id="OX459943">
    <property type="protein sequence ID" value="CAI9178134.1"/>
    <property type="molecule type" value="Genomic_DNA"/>
</dbReference>
<proteinExistence type="predicted"/>
<accession>A0ABN8ZWJ5</accession>